<protein>
    <recommendedName>
        <fullName evidence="1">DUF6881 domain-containing protein</fullName>
    </recommendedName>
</protein>
<sequence length="91" mass="10859">MRYVRVKWEHDFEDDPVVYLSELGEDGYELRKVQIYRDGRTEWADETRETETVGLSEIAFPSNEEISSSPGFCARDISREEFERFWREAKS</sequence>
<dbReference type="Proteomes" id="UP001501585">
    <property type="component" value="Unassembled WGS sequence"/>
</dbReference>
<comment type="caution">
    <text evidence="2">The sequence shown here is derived from an EMBL/GenBank/DDBJ whole genome shotgun (WGS) entry which is preliminary data.</text>
</comment>
<reference evidence="2 3" key="1">
    <citation type="journal article" date="2019" name="Int. J. Syst. Evol. Microbiol.">
        <title>The Global Catalogue of Microorganisms (GCM) 10K type strain sequencing project: providing services to taxonomists for standard genome sequencing and annotation.</title>
        <authorList>
            <consortium name="The Broad Institute Genomics Platform"/>
            <consortium name="The Broad Institute Genome Sequencing Center for Infectious Disease"/>
            <person name="Wu L."/>
            <person name="Ma J."/>
        </authorList>
    </citation>
    <scope>NUCLEOTIDE SEQUENCE [LARGE SCALE GENOMIC DNA]</scope>
    <source>
        <strain evidence="2 3">JCM 15313</strain>
    </source>
</reference>
<accession>A0ABN2T687</accession>
<dbReference type="EMBL" id="BAAAPC010000010">
    <property type="protein sequence ID" value="GAA1998928.1"/>
    <property type="molecule type" value="Genomic_DNA"/>
</dbReference>
<organism evidence="2 3">
    <name type="scientific">Nocardiopsis rhodophaea</name>
    <dbReference type="NCBI Taxonomy" id="280238"/>
    <lineage>
        <taxon>Bacteria</taxon>
        <taxon>Bacillati</taxon>
        <taxon>Actinomycetota</taxon>
        <taxon>Actinomycetes</taxon>
        <taxon>Streptosporangiales</taxon>
        <taxon>Nocardiopsidaceae</taxon>
        <taxon>Nocardiopsis</taxon>
    </lineage>
</organism>
<evidence type="ECO:0000259" key="1">
    <source>
        <dbReference type="Pfam" id="PF21812"/>
    </source>
</evidence>
<evidence type="ECO:0000313" key="3">
    <source>
        <dbReference type="Proteomes" id="UP001501585"/>
    </source>
</evidence>
<gene>
    <name evidence="2" type="ORF">GCM10009799_27470</name>
</gene>
<keyword evidence="3" id="KW-1185">Reference proteome</keyword>
<name>A0ABN2T687_9ACTN</name>
<dbReference type="InterPro" id="IPR049248">
    <property type="entry name" value="DUF6881"/>
</dbReference>
<dbReference type="Pfam" id="PF21812">
    <property type="entry name" value="DUF6881"/>
    <property type="match status" value="1"/>
</dbReference>
<feature type="domain" description="DUF6881" evidence="1">
    <location>
        <begin position="2"/>
        <end position="90"/>
    </location>
</feature>
<evidence type="ECO:0000313" key="2">
    <source>
        <dbReference type="EMBL" id="GAA1998928.1"/>
    </source>
</evidence>
<proteinExistence type="predicted"/>